<dbReference type="Proteomes" id="UP000031056">
    <property type="component" value="Unassembled WGS sequence"/>
</dbReference>
<dbReference type="VEuPathDB" id="MicrosporidiaDB:M896_021390"/>
<protein>
    <submittedName>
        <fullName evidence="1">Uncharacterized protein</fullName>
    </submittedName>
</protein>
<dbReference type="InterPro" id="IPR027408">
    <property type="entry name" value="PNPase/RNase_PH_dom_sf"/>
</dbReference>
<organism evidence="1 2">
    <name type="scientific">Ordospora colligata OC4</name>
    <dbReference type="NCBI Taxonomy" id="1354746"/>
    <lineage>
        <taxon>Eukaryota</taxon>
        <taxon>Fungi</taxon>
        <taxon>Fungi incertae sedis</taxon>
        <taxon>Microsporidia</taxon>
        <taxon>Ordosporidae</taxon>
        <taxon>Ordospora</taxon>
    </lineage>
</organism>
<keyword evidence="2" id="KW-1185">Reference proteome</keyword>
<dbReference type="AlphaFoldDB" id="A0A0B2UGX5"/>
<name>A0A0B2UGX5_9MICR</name>
<dbReference type="EMBL" id="JOKQ01000002">
    <property type="protein sequence ID" value="KHN70301.1"/>
    <property type="molecule type" value="Genomic_DNA"/>
</dbReference>
<accession>A0A0B2UGX5</accession>
<dbReference type="RefSeq" id="XP_014564343.1">
    <property type="nucleotide sequence ID" value="XM_014708857.1"/>
</dbReference>
<evidence type="ECO:0000313" key="2">
    <source>
        <dbReference type="Proteomes" id="UP000031056"/>
    </source>
</evidence>
<dbReference type="HOGENOM" id="CLU_1434429_0_0_1"/>
<dbReference type="InParanoid" id="A0A0B2UGX5"/>
<dbReference type="Gene3D" id="3.30.230.70">
    <property type="entry name" value="GHMP Kinase, N-terminal domain"/>
    <property type="match status" value="1"/>
</dbReference>
<comment type="caution">
    <text evidence="1">The sequence shown here is derived from an EMBL/GenBank/DDBJ whole genome shotgun (WGS) entry which is preliminary data.</text>
</comment>
<reference evidence="1 2" key="1">
    <citation type="journal article" date="2014" name="MBio">
        <title>The Ordospora colligata genome; evolution of extreme reduction in microsporidia and host-to-parasite horizontal gene transfer.</title>
        <authorList>
            <person name="Pombert J.-F."/>
            <person name="Haag K.L."/>
            <person name="Beidas S."/>
            <person name="Ebert D."/>
            <person name="Keeling P.J."/>
        </authorList>
    </citation>
    <scope>NUCLEOTIDE SEQUENCE [LARGE SCALE GENOMIC DNA]</scope>
    <source>
        <strain evidence="1 2">OC4</strain>
    </source>
</reference>
<gene>
    <name evidence="1" type="ORF">M896_021390</name>
</gene>
<dbReference type="OrthoDB" id="2190718at2759"/>
<dbReference type="GeneID" id="26261234"/>
<evidence type="ECO:0000313" key="1">
    <source>
        <dbReference type="EMBL" id="KHN70301.1"/>
    </source>
</evidence>
<sequence length="186" mass="20601">MEIRVGVVRGAVSSCHLKDVKSSVLCMIFLEQKNEVDAQVEVKFSEGVPEHTRLPIRSTIESLFCVKSRSTRIRVVLHVIRSGDDVFCSLINSFSVCVAFSGLGVVDTVCSSMLRVNGTEVEGDNGTWIHVVYMIHKKRIMQVYFEGMVDVERFGNAAEKLVSECDKKGEDLKAKIEQIVEGSVGS</sequence>
<proteinExistence type="predicted"/>